<dbReference type="PANTHER" id="PTHR30487">
    <property type="entry name" value="TYPE 4 PREPILIN-LIKE PROTEINS LEADER PEPTIDE-PROCESSING ENZYME"/>
    <property type="match status" value="1"/>
</dbReference>
<evidence type="ECO:0000256" key="5">
    <source>
        <dbReference type="ARBA" id="ARBA00022989"/>
    </source>
</evidence>
<dbReference type="InterPro" id="IPR010627">
    <property type="entry name" value="Prepilin_pept_A24_N"/>
</dbReference>
<protein>
    <submittedName>
        <fullName evidence="10">Type 4 prepilin-like proteins leader peptide-processing enzyme</fullName>
    </submittedName>
</protein>
<proteinExistence type="inferred from homology"/>
<dbReference type="InterPro" id="IPR000045">
    <property type="entry name" value="Prepilin_IV_endopep_pep"/>
</dbReference>
<evidence type="ECO:0000313" key="11">
    <source>
        <dbReference type="Proteomes" id="UP000624041"/>
    </source>
</evidence>
<dbReference type="Gene3D" id="1.20.120.1220">
    <property type="match status" value="1"/>
</dbReference>
<dbReference type="GO" id="GO:0006465">
    <property type="term" value="P:signal peptide processing"/>
    <property type="evidence" value="ECO:0007669"/>
    <property type="project" value="TreeGrafter"/>
</dbReference>
<evidence type="ECO:0000256" key="2">
    <source>
        <dbReference type="ARBA" id="ARBA00005801"/>
    </source>
</evidence>
<feature type="transmembrane region" description="Helical" evidence="7">
    <location>
        <begin position="74"/>
        <end position="94"/>
    </location>
</feature>
<comment type="caution">
    <text evidence="10">The sequence shown here is derived from an EMBL/GenBank/DDBJ whole genome shotgun (WGS) entry which is preliminary data.</text>
</comment>
<dbReference type="EMBL" id="BMOS01000001">
    <property type="protein sequence ID" value="GGN48849.1"/>
    <property type="molecule type" value="Genomic_DNA"/>
</dbReference>
<keyword evidence="3" id="KW-1003">Cell membrane</keyword>
<keyword evidence="5 7" id="KW-1133">Transmembrane helix</keyword>
<dbReference type="GO" id="GO:0004190">
    <property type="term" value="F:aspartic-type endopeptidase activity"/>
    <property type="evidence" value="ECO:0007669"/>
    <property type="project" value="InterPro"/>
</dbReference>
<dbReference type="RefSeq" id="WP_188855577.1">
    <property type="nucleotide sequence ID" value="NZ_BMOS01000001.1"/>
</dbReference>
<evidence type="ECO:0000259" key="9">
    <source>
        <dbReference type="Pfam" id="PF06750"/>
    </source>
</evidence>
<keyword evidence="11" id="KW-1185">Reference proteome</keyword>
<dbReference type="Pfam" id="PF06750">
    <property type="entry name" value="A24_N_bact"/>
    <property type="match status" value="1"/>
</dbReference>
<dbReference type="AlphaFoldDB" id="A0A917XRI1"/>
<evidence type="ECO:0000256" key="1">
    <source>
        <dbReference type="ARBA" id="ARBA00004651"/>
    </source>
</evidence>
<feature type="transmembrane region" description="Helical" evidence="7">
    <location>
        <begin position="127"/>
        <end position="142"/>
    </location>
</feature>
<keyword evidence="4 7" id="KW-0812">Transmembrane</keyword>
<keyword evidence="6 7" id="KW-0472">Membrane</keyword>
<sequence>MELFLSIIFFLFGATFGSFFNVVGIRSPKSETFVNDRSYCPKCKKTLTWYELIPIISYLVQRGKCRNCKEKISLIYPVVETLTGALFVLSYLMIGLNVELITALLLVSMLMIIFVSDIHYMIIQNKILLFFLPLFIILRFIAPLEPWWSPIAGAVVATVLLALIILVTRGGMGAGDMKLFGVLGIVLGLHNVLLAFFLACLIGAIVGSLLIALKIVKRKQPIPFGPYIVLGALIAYFYGERIIRLYMGLYT</sequence>
<dbReference type="InterPro" id="IPR050882">
    <property type="entry name" value="Prepilin_peptidase/N-MTase"/>
</dbReference>
<dbReference type="Proteomes" id="UP000624041">
    <property type="component" value="Unassembled WGS sequence"/>
</dbReference>
<comment type="similarity">
    <text evidence="2">Belongs to the peptidase A24 family.</text>
</comment>
<reference evidence="10" key="2">
    <citation type="submission" date="2020-09" db="EMBL/GenBank/DDBJ databases">
        <authorList>
            <person name="Sun Q."/>
            <person name="Ohkuma M."/>
        </authorList>
    </citation>
    <scope>NUCLEOTIDE SEQUENCE</scope>
    <source>
        <strain evidence="10">JCM 17251</strain>
    </source>
</reference>
<feature type="domain" description="Prepilin type IV endopeptidase peptidase" evidence="8">
    <location>
        <begin position="104"/>
        <end position="207"/>
    </location>
</feature>
<name>A0A917XRI1_9BACI</name>
<feature type="transmembrane region" description="Helical" evidence="7">
    <location>
        <begin position="224"/>
        <end position="239"/>
    </location>
</feature>
<organism evidence="10 11">
    <name type="scientific">Oceanobacillus indicireducens</name>
    <dbReference type="NCBI Taxonomy" id="1004261"/>
    <lineage>
        <taxon>Bacteria</taxon>
        <taxon>Bacillati</taxon>
        <taxon>Bacillota</taxon>
        <taxon>Bacilli</taxon>
        <taxon>Bacillales</taxon>
        <taxon>Bacillaceae</taxon>
        <taxon>Oceanobacillus</taxon>
    </lineage>
</organism>
<dbReference type="Pfam" id="PF01478">
    <property type="entry name" value="Peptidase_A24"/>
    <property type="match status" value="1"/>
</dbReference>
<evidence type="ECO:0000259" key="8">
    <source>
        <dbReference type="Pfam" id="PF01478"/>
    </source>
</evidence>
<feature type="transmembrane region" description="Helical" evidence="7">
    <location>
        <begin position="100"/>
        <end position="120"/>
    </location>
</feature>
<evidence type="ECO:0000256" key="7">
    <source>
        <dbReference type="SAM" id="Phobius"/>
    </source>
</evidence>
<feature type="domain" description="Prepilin peptidase A24 N-terminal" evidence="9">
    <location>
        <begin position="11"/>
        <end position="92"/>
    </location>
</feature>
<dbReference type="GO" id="GO:0005886">
    <property type="term" value="C:plasma membrane"/>
    <property type="evidence" value="ECO:0007669"/>
    <property type="project" value="UniProtKB-SubCell"/>
</dbReference>
<accession>A0A917XRI1</accession>
<evidence type="ECO:0000256" key="6">
    <source>
        <dbReference type="ARBA" id="ARBA00023136"/>
    </source>
</evidence>
<evidence type="ECO:0000256" key="4">
    <source>
        <dbReference type="ARBA" id="ARBA00022692"/>
    </source>
</evidence>
<feature type="transmembrane region" description="Helical" evidence="7">
    <location>
        <begin position="6"/>
        <end position="25"/>
    </location>
</feature>
<gene>
    <name evidence="10" type="ORF">GCM10007971_00900</name>
</gene>
<evidence type="ECO:0000256" key="3">
    <source>
        <dbReference type="ARBA" id="ARBA00022475"/>
    </source>
</evidence>
<feature type="transmembrane region" description="Helical" evidence="7">
    <location>
        <begin position="179"/>
        <end position="212"/>
    </location>
</feature>
<feature type="transmembrane region" description="Helical" evidence="7">
    <location>
        <begin position="148"/>
        <end position="167"/>
    </location>
</feature>
<reference evidence="10" key="1">
    <citation type="journal article" date="2014" name="Int. J. Syst. Evol. Microbiol.">
        <title>Complete genome sequence of Corynebacterium casei LMG S-19264T (=DSM 44701T), isolated from a smear-ripened cheese.</title>
        <authorList>
            <consortium name="US DOE Joint Genome Institute (JGI-PGF)"/>
            <person name="Walter F."/>
            <person name="Albersmeier A."/>
            <person name="Kalinowski J."/>
            <person name="Ruckert C."/>
        </authorList>
    </citation>
    <scope>NUCLEOTIDE SEQUENCE</scope>
    <source>
        <strain evidence="10">JCM 17251</strain>
    </source>
</reference>
<evidence type="ECO:0000313" key="10">
    <source>
        <dbReference type="EMBL" id="GGN48849.1"/>
    </source>
</evidence>
<comment type="subcellular location">
    <subcellularLocation>
        <location evidence="1">Cell membrane</location>
        <topology evidence="1">Multi-pass membrane protein</topology>
    </subcellularLocation>
</comment>
<dbReference type="PANTHER" id="PTHR30487:SF0">
    <property type="entry name" value="PREPILIN LEADER PEPTIDASE_N-METHYLTRANSFERASE-RELATED"/>
    <property type="match status" value="1"/>
</dbReference>